<name>A0A6A2XUV5_HIBSY</name>
<dbReference type="Proteomes" id="UP000436088">
    <property type="component" value="Unassembled WGS sequence"/>
</dbReference>
<organism evidence="1 2">
    <name type="scientific">Hibiscus syriacus</name>
    <name type="common">Rose of Sharon</name>
    <dbReference type="NCBI Taxonomy" id="106335"/>
    <lineage>
        <taxon>Eukaryota</taxon>
        <taxon>Viridiplantae</taxon>
        <taxon>Streptophyta</taxon>
        <taxon>Embryophyta</taxon>
        <taxon>Tracheophyta</taxon>
        <taxon>Spermatophyta</taxon>
        <taxon>Magnoliopsida</taxon>
        <taxon>eudicotyledons</taxon>
        <taxon>Gunneridae</taxon>
        <taxon>Pentapetalae</taxon>
        <taxon>rosids</taxon>
        <taxon>malvids</taxon>
        <taxon>Malvales</taxon>
        <taxon>Malvaceae</taxon>
        <taxon>Malvoideae</taxon>
        <taxon>Hibiscus</taxon>
    </lineage>
</organism>
<sequence length="137" mass="15725">MVLPLRAGLVPHHHFIDLIPDFISYFLFETQNKFSHSNRLGFRSSNPASKIPLDLKWKGLRIVATGGADSDRKSSSLCYWKLTRSTTSLARLLQFITNSTSQNNHILFSNHIAFVLIIKMMKMKKKNQMKSFEPNDT</sequence>
<dbReference type="EMBL" id="VEPZ02001734">
    <property type="protein sequence ID" value="KAE8660037.1"/>
    <property type="molecule type" value="Genomic_DNA"/>
</dbReference>
<dbReference type="AlphaFoldDB" id="A0A6A2XUV5"/>
<gene>
    <name evidence="1" type="ORF">F3Y22_tig00116959pilonHSYRG00485</name>
</gene>
<evidence type="ECO:0000313" key="2">
    <source>
        <dbReference type="Proteomes" id="UP000436088"/>
    </source>
</evidence>
<proteinExistence type="predicted"/>
<protein>
    <submittedName>
        <fullName evidence="1">Uncharacterized protein</fullName>
    </submittedName>
</protein>
<reference evidence="1" key="1">
    <citation type="submission" date="2019-09" db="EMBL/GenBank/DDBJ databases">
        <title>Draft genome information of white flower Hibiscus syriacus.</title>
        <authorList>
            <person name="Kim Y.-M."/>
        </authorList>
    </citation>
    <scope>NUCLEOTIDE SEQUENCE [LARGE SCALE GENOMIC DNA]</scope>
    <source>
        <strain evidence="1">YM2019G1</strain>
    </source>
</reference>
<evidence type="ECO:0000313" key="1">
    <source>
        <dbReference type="EMBL" id="KAE8660037.1"/>
    </source>
</evidence>
<accession>A0A6A2XUV5</accession>
<keyword evidence="2" id="KW-1185">Reference proteome</keyword>
<comment type="caution">
    <text evidence="1">The sequence shown here is derived from an EMBL/GenBank/DDBJ whole genome shotgun (WGS) entry which is preliminary data.</text>
</comment>